<dbReference type="PRINTS" id="PR00909">
    <property type="entry name" value="SPERMDNBNDNG"/>
</dbReference>
<dbReference type="InterPro" id="IPR001188">
    <property type="entry name" value="Sperm_putr-bd"/>
</dbReference>
<gene>
    <name evidence="5" type="ORF">FRZ61_18750</name>
</gene>
<evidence type="ECO:0000256" key="4">
    <source>
        <dbReference type="ARBA" id="ARBA00022764"/>
    </source>
</evidence>
<protein>
    <submittedName>
        <fullName evidence="5">ABC transporter substrate-binding protein</fullName>
    </submittedName>
</protein>
<accession>A0A5J6N4W1</accession>
<sequence length="430" mass="47742">MDHDDWKARQILYSLRQGRLSRREAFTALRTAGLSLAALRLLGGSAWADAAASGAVGPGGIPLARPNRPVKLPVFKDPIKSGLKPETGGTFNIFNYADYVDKKLLDAFAKKYDVNVQVTTFDSIDQAITRLATKAVRNMDVTEITSNRLAQAVAGKLLQPINKDYIPNLKKNCWPQFMSPFYDVDAQYTVPYTIYTTGIGWRSDKVSEDIPKLENPWSIFWNAEKYKGYVSVLDDSREAIALALLYRGEYDINTEDPKIIDKALQDLLALSGICNPKVNITGYQTIPEGSCWLGHNWSGNMLSGVLAFMPEGGDPTQIQYWCPPPGKGPIQNDMWAVCTDAKKPVLAHLWLNFLLDEDNAYHNFVDYNGYQPPLTSITPERLVDSKLIPPNLQSTIMTPAQLGPDSLQEAALTNDGLKLWQSAYARFTGG</sequence>
<dbReference type="EMBL" id="CP042582">
    <property type="protein sequence ID" value="QEX21946.1"/>
    <property type="molecule type" value="Genomic_DNA"/>
</dbReference>
<comment type="subcellular location">
    <subcellularLocation>
        <location evidence="1">Periplasm</location>
    </subcellularLocation>
</comment>
<evidence type="ECO:0000256" key="3">
    <source>
        <dbReference type="ARBA" id="ARBA00022729"/>
    </source>
</evidence>
<dbReference type="PROSITE" id="PS51318">
    <property type="entry name" value="TAT"/>
    <property type="match status" value="1"/>
</dbReference>
<dbReference type="GO" id="GO:0019808">
    <property type="term" value="F:polyamine binding"/>
    <property type="evidence" value="ECO:0007669"/>
    <property type="project" value="InterPro"/>
</dbReference>
<dbReference type="OrthoDB" id="6529964at2"/>
<keyword evidence="4" id="KW-0574">Periplasm</keyword>
<keyword evidence="6" id="KW-1185">Reference proteome</keyword>
<dbReference type="SUPFAM" id="SSF53850">
    <property type="entry name" value="Periplasmic binding protein-like II"/>
    <property type="match status" value="1"/>
</dbReference>
<proteinExistence type="predicted"/>
<dbReference type="KEGG" id="hadh:FRZ61_18750"/>
<dbReference type="GO" id="GO:0042597">
    <property type="term" value="C:periplasmic space"/>
    <property type="evidence" value="ECO:0007669"/>
    <property type="project" value="UniProtKB-SubCell"/>
</dbReference>
<evidence type="ECO:0000313" key="5">
    <source>
        <dbReference type="EMBL" id="QEX21946.1"/>
    </source>
</evidence>
<dbReference type="Gene3D" id="3.40.190.10">
    <property type="entry name" value="Periplasmic binding protein-like II"/>
    <property type="match status" value="2"/>
</dbReference>
<dbReference type="Proteomes" id="UP000325797">
    <property type="component" value="Chromosome"/>
</dbReference>
<dbReference type="InterPro" id="IPR006059">
    <property type="entry name" value="SBP"/>
</dbReference>
<dbReference type="GO" id="GO:0015846">
    <property type="term" value="P:polyamine transport"/>
    <property type="evidence" value="ECO:0007669"/>
    <property type="project" value="InterPro"/>
</dbReference>
<evidence type="ECO:0000313" key="6">
    <source>
        <dbReference type="Proteomes" id="UP000325797"/>
    </source>
</evidence>
<organism evidence="5 6">
    <name type="scientific">Hypericibacter adhaerens</name>
    <dbReference type="NCBI Taxonomy" id="2602016"/>
    <lineage>
        <taxon>Bacteria</taxon>
        <taxon>Pseudomonadati</taxon>
        <taxon>Pseudomonadota</taxon>
        <taxon>Alphaproteobacteria</taxon>
        <taxon>Rhodospirillales</taxon>
        <taxon>Dongiaceae</taxon>
        <taxon>Hypericibacter</taxon>
    </lineage>
</organism>
<dbReference type="AlphaFoldDB" id="A0A5J6N4W1"/>
<dbReference type="InterPro" id="IPR006311">
    <property type="entry name" value="TAT_signal"/>
</dbReference>
<dbReference type="Pfam" id="PF13416">
    <property type="entry name" value="SBP_bac_8"/>
    <property type="match status" value="1"/>
</dbReference>
<dbReference type="RefSeq" id="WP_151116885.1">
    <property type="nucleotide sequence ID" value="NZ_CP042582.1"/>
</dbReference>
<name>A0A5J6N4W1_9PROT</name>
<evidence type="ECO:0000256" key="1">
    <source>
        <dbReference type="ARBA" id="ARBA00004418"/>
    </source>
</evidence>
<reference evidence="5 6" key="1">
    <citation type="submission" date="2019-08" db="EMBL/GenBank/DDBJ databases">
        <title>Hyperibacter terrae gen. nov., sp. nov. and Hyperibacter viscosus sp. nov., two new members in the family Rhodospirillaceae isolated from the rhizosphere of Hypericum perforatum.</title>
        <authorList>
            <person name="Noviana Z."/>
        </authorList>
    </citation>
    <scope>NUCLEOTIDE SEQUENCE [LARGE SCALE GENOMIC DNA]</scope>
    <source>
        <strain evidence="5 6">R5959</strain>
    </source>
</reference>
<keyword evidence="2" id="KW-0813">Transport</keyword>
<keyword evidence="3" id="KW-0732">Signal</keyword>
<dbReference type="CDD" id="cd13590">
    <property type="entry name" value="PBP2_PotD_PotF_like"/>
    <property type="match status" value="1"/>
</dbReference>
<evidence type="ECO:0000256" key="2">
    <source>
        <dbReference type="ARBA" id="ARBA00022448"/>
    </source>
</evidence>
<dbReference type="PANTHER" id="PTHR30222:SF17">
    <property type="entry name" value="SPERMIDINE_PUTRESCINE-BINDING PERIPLASMIC PROTEIN"/>
    <property type="match status" value="1"/>
</dbReference>
<dbReference type="PANTHER" id="PTHR30222">
    <property type="entry name" value="SPERMIDINE/PUTRESCINE-BINDING PERIPLASMIC PROTEIN"/>
    <property type="match status" value="1"/>
</dbReference>